<proteinExistence type="predicted"/>
<name>A0A943UTA5_9ACTN</name>
<organism evidence="1 2">
    <name type="scientific">Slackia piriformis</name>
    <dbReference type="NCBI Taxonomy" id="626934"/>
    <lineage>
        <taxon>Bacteria</taxon>
        <taxon>Bacillati</taxon>
        <taxon>Actinomycetota</taxon>
        <taxon>Coriobacteriia</taxon>
        <taxon>Eggerthellales</taxon>
        <taxon>Eggerthellaceae</taxon>
        <taxon>Slackia</taxon>
    </lineage>
</organism>
<dbReference type="EMBL" id="JAGZSV010000080">
    <property type="protein sequence ID" value="MBS6940889.1"/>
    <property type="molecule type" value="Genomic_DNA"/>
</dbReference>
<evidence type="ECO:0000313" key="2">
    <source>
        <dbReference type="Proteomes" id="UP000727506"/>
    </source>
</evidence>
<reference evidence="1" key="1">
    <citation type="submission" date="2021-02" db="EMBL/GenBank/DDBJ databases">
        <title>Infant gut strain persistence is associated with maternal origin, phylogeny, and functional potential including surface adhesion and iron acquisition.</title>
        <authorList>
            <person name="Lou Y.C."/>
        </authorList>
    </citation>
    <scope>NUCLEOTIDE SEQUENCE</scope>
    <source>
        <strain evidence="1">L2_039_000G1_dasL2_039_000G1_concoct_11</strain>
    </source>
</reference>
<dbReference type="AlphaFoldDB" id="A0A943UTA5"/>
<accession>A0A943UTA5</accession>
<protein>
    <submittedName>
        <fullName evidence="1">Uncharacterized protein</fullName>
    </submittedName>
</protein>
<dbReference type="Proteomes" id="UP000727506">
    <property type="component" value="Unassembled WGS sequence"/>
</dbReference>
<sequence>MALLKADYPYPVLLPDNDDYVSGCRFSFEIGDAACVEGEYIVLPVSYELVGSMLNGFCSDGAAVVALSVESSSVSYNRLFVFSGDCAESVIKIPRLDVKDKIDVQCLVIAASELKIDGGMSDLNSDYFQNTWFSLEKGDVLAKTLVHTIYLDDTELEKPLASIFSINERVGLDCDLVPMYDQQKINIDVSPDLYRLYYDYAYKNGGVLERFATGAIVFPVLVDAINLIRSRSDDENDARWCRSIIAKCEKLSIDVRSDDVNAATLADKLLGGISLGCMKAFDESANDGVNSGEFVEERSTD</sequence>
<evidence type="ECO:0000313" key="1">
    <source>
        <dbReference type="EMBL" id="MBS6940889.1"/>
    </source>
</evidence>
<gene>
    <name evidence="1" type="ORF">KH142_05315</name>
</gene>
<comment type="caution">
    <text evidence="1">The sequence shown here is derived from an EMBL/GenBank/DDBJ whole genome shotgun (WGS) entry which is preliminary data.</text>
</comment>